<comment type="caution">
    <text evidence="2">The sequence shown here is derived from an EMBL/GenBank/DDBJ whole genome shotgun (WGS) entry which is preliminary data.</text>
</comment>
<sequence>MNKWRAAFLISLALNIIAILAFFLVITIPAQGHNLDKSSAMKITEADGNSLVVNVTKEDFEGIANTYIQKEMDRSPVPLALAVNGDVSLSSELEVFGVKLPILLRFDPFVQEDGNLLLKQKSVEVGMLDIPPESALKMLRDSVELPDFMEVLPKEEHVLLKLTEIPFEEGISIQATSFDLKEDDIRLRVTIRQ</sequence>
<feature type="transmembrane region" description="Helical" evidence="1">
    <location>
        <begin position="6"/>
        <end position="28"/>
    </location>
</feature>
<evidence type="ECO:0000256" key="1">
    <source>
        <dbReference type="SAM" id="Phobius"/>
    </source>
</evidence>
<dbReference type="Pfam" id="PF09911">
    <property type="entry name" value="DUF2140"/>
    <property type="match status" value="1"/>
</dbReference>
<reference evidence="3" key="1">
    <citation type="journal article" date="2019" name="Int. J. Syst. Evol. Microbiol.">
        <title>The Global Catalogue of Microorganisms (GCM) 10K type strain sequencing project: providing services to taxonomists for standard genome sequencing and annotation.</title>
        <authorList>
            <consortium name="The Broad Institute Genomics Platform"/>
            <consortium name="The Broad Institute Genome Sequencing Center for Infectious Disease"/>
            <person name="Wu L."/>
            <person name="Ma J."/>
        </authorList>
    </citation>
    <scope>NUCLEOTIDE SEQUENCE [LARGE SCALE GENOMIC DNA]</scope>
    <source>
        <strain evidence="3">CGMCC 1.15475</strain>
    </source>
</reference>
<proteinExistence type="predicted"/>
<dbReference type="RefSeq" id="WP_204892263.1">
    <property type="nucleotide sequence ID" value="NZ_JBHUFW010000004.1"/>
</dbReference>
<accession>A0ABW4QGP4</accession>
<keyword evidence="1" id="KW-1133">Transmembrane helix</keyword>
<evidence type="ECO:0000313" key="2">
    <source>
        <dbReference type="EMBL" id="MFD1862705.1"/>
    </source>
</evidence>
<evidence type="ECO:0000313" key="3">
    <source>
        <dbReference type="Proteomes" id="UP001597273"/>
    </source>
</evidence>
<keyword evidence="1" id="KW-0472">Membrane</keyword>
<dbReference type="InterPro" id="IPR018672">
    <property type="entry name" value="DUF2140"/>
</dbReference>
<protein>
    <submittedName>
        <fullName evidence="2">YpmS family protein</fullName>
    </submittedName>
</protein>
<name>A0ABW4QGP4_9BACL</name>
<keyword evidence="3" id="KW-1185">Reference proteome</keyword>
<keyword evidence="1" id="KW-0812">Transmembrane</keyword>
<dbReference type="EMBL" id="JBHUFW010000004">
    <property type="protein sequence ID" value="MFD1862705.1"/>
    <property type="molecule type" value="Genomic_DNA"/>
</dbReference>
<organism evidence="2 3">
    <name type="scientific">Planococcus chinensis</name>
    <dbReference type="NCBI Taxonomy" id="272917"/>
    <lineage>
        <taxon>Bacteria</taxon>
        <taxon>Bacillati</taxon>
        <taxon>Bacillota</taxon>
        <taxon>Bacilli</taxon>
        <taxon>Bacillales</taxon>
        <taxon>Caryophanaceae</taxon>
        <taxon>Planococcus</taxon>
    </lineage>
</organism>
<gene>
    <name evidence="2" type="ORF">ACFSDB_07165</name>
</gene>
<dbReference type="Proteomes" id="UP001597273">
    <property type="component" value="Unassembled WGS sequence"/>
</dbReference>